<proteinExistence type="predicted"/>
<dbReference type="GO" id="GO:0003677">
    <property type="term" value="F:DNA binding"/>
    <property type="evidence" value="ECO:0007669"/>
    <property type="project" value="UniProtKB-KW"/>
</dbReference>
<dbReference type="Pfam" id="PF01047">
    <property type="entry name" value="MarR"/>
    <property type="match status" value="1"/>
</dbReference>
<gene>
    <name evidence="5" type="ORF">ACGTZG_11670</name>
    <name evidence="6" type="ORF">HF872_07930</name>
</gene>
<protein>
    <submittedName>
        <fullName evidence="6">MarR family transcriptional regulator</fullName>
    </submittedName>
    <submittedName>
        <fullName evidence="5">MarR family winged helix-turn-helix transcriptional regulator</fullName>
    </submittedName>
</protein>
<dbReference type="SUPFAM" id="SSF46785">
    <property type="entry name" value="Winged helix' DNA-binding domain"/>
    <property type="match status" value="1"/>
</dbReference>
<evidence type="ECO:0000313" key="7">
    <source>
        <dbReference type="Proteomes" id="UP000591071"/>
    </source>
</evidence>
<dbReference type="EMBL" id="JABAFG010000011">
    <property type="protein sequence ID" value="NME28553.1"/>
    <property type="molecule type" value="Genomic_DNA"/>
</dbReference>
<feature type="domain" description="HTH marR-type" evidence="4">
    <location>
        <begin position="5"/>
        <end position="137"/>
    </location>
</feature>
<dbReference type="InterPro" id="IPR036388">
    <property type="entry name" value="WH-like_DNA-bd_sf"/>
</dbReference>
<evidence type="ECO:0000313" key="8">
    <source>
        <dbReference type="Proteomes" id="UP001605989"/>
    </source>
</evidence>
<reference evidence="5 8" key="2">
    <citation type="submission" date="2024-10" db="EMBL/GenBank/DDBJ databases">
        <authorList>
            <person name="Sang B.-I."/>
            <person name="Prabhaharan D."/>
        </authorList>
    </citation>
    <scope>NUCLEOTIDE SEQUENCE [LARGE SCALE GENOMIC DNA]</scope>
    <source>
        <strain evidence="5 8">MH</strain>
    </source>
</reference>
<dbReference type="RefSeq" id="WP_059075774.1">
    <property type="nucleotide sequence ID" value="NZ_CP011940.1"/>
</dbReference>
<evidence type="ECO:0000313" key="6">
    <source>
        <dbReference type="EMBL" id="NME28553.1"/>
    </source>
</evidence>
<comment type="caution">
    <text evidence="6">The sequence shown here is derived from an EMBL/GenBank/DDBJ whole genome shotgun (WGS) entry which is preliminary data.</text>
</comment>
<evidence type="ECO:0000256" key="3">
    <source>
        <dbReference type="ARBA" id="ARBA00023163"/>
    </source>
</evidence>
<dbReference type="Proteomes" id="UP001605989">
    <property type="component" value="Unassembled WGS sequence"/>
</dbReference>
<dbReference type="GO" id="GO:0003700">
    <property type="term" value="F:DNA-binding transcription factor activity"/>
    <property type="evidence" value="ECO:0007669"/>
    <property type="project" value="InterPro"/>
</dbReference>
<keyword evidence="2" id="KW-0238">DNA-binding</keyword>
<dbReference type="InterPro" id="IPR000835">
    <property type="entry name" value="HTH_MarR-typ"/>
</dbReference>
<dbReference type="PROSITE" id="PS50995">
    <property type="entry name" value="HTH_MARR_2"/>
    <property type="match status" value="1"/>
</dbReference>
<evidence type="ECO:0000256" key="2">
    <source>
        <dbReference type="ARBA" id="ARBA00023125"/>
    </source>
</evidence>
<dbReference type="OrthoDB" id="9808725at2"/>
<organism evidence="6 7">
    <name type="scientific">Megasphaera hexanoica</name>
    <dbReference type="NCBI Taxonomy" id="1675036"/>
    <lineage>
        <taxon>Bacteria</taxon>
        <taxon>Bacillati</taxon>
        <taxon>Bacillota</taxon>
        <taxon>Negativicutes</taxon>
        <taxon>Veillonellales</taxon>
        <taxon>Veillonellaceae</taxon>
        <taxon>Megasphaera</taxon>
    </lineage>
</organism>
<reference evidence="6 7" key="1">
    <citation type="submission" date="2020-04" db="EMBL/GenBank/DDBJ databases">
        <authorList>
            <person name="Hitch T.C.A."/>
            <person name="Wylensek D."/>
            <person name="Clavel T."/>
        </authorList>
    </citation>
    <scope>NUCLEOTIDE SEQUENCE [LARGE SCALE GENOMIC DNA]</scope>
    <source>
        <strain evidence="6 7">Oil-RF-744-FAT-WT-6-1</strain>
    </source>
</reference>
<evidence type="ECO:0000259" key="4">
    <source>
        <dbReference type="PROSITE" id="PS50995"/>
    </source>
</evidence>
<dbReference type="EMBL" id="JBIEKR010000011">
    <property type="protein sequence ID" value="MFG6273845.1"/>
    <property type="molecule type" value="Genomic_DNA"/>
</dbReference>
<name>A0A848C1Y5_9FIRM</name>
<accession>A0A848C1Y5</accession>
<dbReference type="KEGG" id="mhw:ACT01_05585"/>
<dbReference type="Gene3D" id="1.10.10.10">
    <property type="entry name" value="Winged helix-like DNA-binding domain superfamily/Winged helix DNA-binding domain"/>
    <property type="match status" value="1"/>
</dbReference>
<dbReference type="InterPro" id="IPR036390">
    <property type="entry name" value="WH_DNA-bd_sf"/>
</dbReference>
<dbReference type="AlphaFoldDB" id="A0A848C1Y5"/>
<evidence type="ECO:0000313" key="5">
    <source>
        <dbReference type="EMBL" id="MFG6273845.1"/>
    </source>
</evidence>
<keyword evidence="3" id="KW-0804">Transcription</keyword>
<evidence type="ECO:0000256" key="1">
    <source>
        <dbReference type="ARBA" id="ARBA00023015"/>
    </source>
</evidence>
<keyword evidence="8" id="KW-1185">Reference proteome</keyword>
<dbReference type="Proteomes" id="UP000591071">
    <property type="component" value="Unassembled WGS sequence"/>
</dbReference>
<sequence length="160" mass="18561">MMTLQSLLLRDIGAIYRSIQSVMELRFRNKQLQRGQFIFLTRICEHPGIKQIELTRMCRVDKGTTAKAVRKLMEAGYVLRKPDSRDGRAWNLFPTVKAGQVYDEILAEENRELEVCFRGMSAEERRLLLGLIERVQQSVETDWLLFHEYKNPSDIGKGGV</sequence>
<keyword evidence="1" id="KW-0805">Transcription regulation</keyword>
<dbReference type="PANTHER" id="PTHR42756:SF2">
    <property type="entry name" value="MARR FAMILY REGULATORY PROTEIN"/>
    <property type="match status" value="1"/>
</dbReference>
<dbReference type="SMART" id="SM00347">
    <property type="entry name" value="HTH_MARR"/>
    <property type="match status" value="1"/>
</dbReference>
<dbReference type="PANTHER" id="PTHR42756">
    <property type="entry name" value="TRANSCRIPTIONAL REGULATOR, MARR"/>
    <property type="match status" value="1"/>
</dbReference>